<feature type="domain" description="AB hydrolase-1" evidence="2">
    <location>
        <begin position="24"/>
        <end position="267"/>
    </location>
</feature>
<evidence type="ECO:0000313" key="4">
    <source>
        <dbReference type="Proteomes" id="UP000031408"/>
    </source>
</evidence>
<evidence type="ECO:0000313" key="3">
    <source>
        <dbReference type="EMBL" id="KIC92645.1"/>
    </source>
</evidence>
<dbReference type="AlphaFoldDB" id="A0A0C1IEQ6"/>
<dbReference type="InterPro" id="IPR051340">
    <property type="entry name" value="Haloalkane_dehalogenase"/>
</dbReference>
<dbReference type="Pfam" id="PF00561">
    <property type="entry name" value="Abhydrolase_1"/>
    <property type="match status" value="1"/>
</dbReference>
<evidence type="ECO:0000259" key="2">
    <source>
        <dbReference type="Pfam" id="PF00561"/>
    </source>
</evidence>
<reference evidence="3 4" key="1">
    <citation type="submission" date="2014-11" db="EMBL/GenBank/DDBJ databases">
        <title>Genome sequence of Flavihumibacter solisilvae 3-3.</title>
        <authorList>
            <person name="Zhou G."/>
            <person name="Li M."/>
            <person name="Wang G."/>
        </authorList>
    </citation>
    <scope>NUCLEOTIDE SEQUENCE [LARGE SCALE GENOMIC DNA]</scope>
    <source>
        <strain evidence="3 4">3-3</strain>
    </source>
</reference>
<name>A0A0C1IEQ6_9BACT</name>
<keyword evidence="1" id="KW-0378">Hydrolase</keyword>
<dbReference type="PANTHER" id="PTHR42977">
    <property type="entry name" value="HYDROLASE-RELATED"/>
    <property type="match status" value="1"/>
</dbReference>
<gene>
    <name evidence="3" type="ORF">OI18_21820</name>
</gene>
<dbReference type="GO" id="GO:0004301">
    <property type="term" value="F:epoxide hydrolase activity"/>
    <property type="evidence" value="ECO:0007669"/>
    <property type="project" value="TreeGrafter"/>
</dbReference>
<dbReference type="PANTHER" id="PTHR42977:SF3">
    <property type="entry name" value="AB HYDROLASE-1 DOMAIN-CONTAINING PROTEIN"/>
    <property type="match status" value="1"/>
</dbReference>
<dbReference type="EMBL" id="JSVC01000034">
    <property type="protein sequence ID" value="KIC92645.1"/>
    <property type="molecule type" value="Genomic_DNA"/>
</dbReference>
<protein>
    <recommendedName>
        <fullName evidence="2">AB hydrolase-1 domain-containing protein</fullName>
    </recommendedName>
</protein>
<proteinExistence type="predicted"/>
<dbReference type="InterPro" id="IPR000073">
    <property type="entry name" value="AB_hydrolase_1"/>
</dbReference>
<dbReference type="STRING" id="1349421.OI18_21820"/>
<sequence>MHYRKVAALGTEIFYREAGERHNPHILLLHGYPSSSFMFRNLLPILGKDYHVIAPDLPAFGFSGVPDPASFAYTFENITAVIQHFIDLLQIERFAVYIFDYGAPIGLRLAMANPGRITGIISQNGNAYEEGLSEGWNPIQKYWYDPSEANRDELRKFMTAEFTAYQYREGVSDQTLISPDGIELDQYFLDRPGNMEIQLDLLKDYVSNVRLYPSFHRYLNQYQPPFLAVWGDKDPYFLPAGAKAYKKDLPNATIKFFDTGHFALETHADEIGKEILLFMETIT</sequence>
<dbReference type="InterPro" id="IPR029058">
    <property type="entry name" value="AB_hydrolase_fold"/>
</dbReference>
<organism evidence="3 4">
    <name type="scientific">Flavihumibacter solisilvae</name>
    <dbReference type="NCBI Taxonomy" id="1349421"/>
    <lineage>
        <taxon>Bacteria</taxon>
        <taxon>Pseudomonadati</taxon>
        <taxon>Bacteroidota</taxon>
        <taxon>Chitinophagia</taxon>
        <taxon>Chitinophagales</taxon>
        <taxon>Chitinophagaceae</taxon>
        <taxon>Flavihumibacter</taxon>
    </lineage>
</organism>
<accession>A0A0C1IEQ6</accession>
<dbReference type="Gene3D" id="3.40.50.1820">
    <property type="entry name" value="alpha/beta hydrolase"/>
    <property type="match status" value="1"/>
</dbReference>
<evidence type="ECO:0000256" key="1">
    <source>
        <dbReference type="ARBA" id="ARBA00022801"/>
    </source>
</evidence>
<dbReference type="InterPro" id="IPR000639">
    <property type="entry name" value="Epox_hydrolase-like"/>
</dbReference>
<keyword evidence="4" id="KW-1185">Reference proteome</keyword>
<dbReference type="SUPFAM" id="SSF53474">
    <property type="entry name" value="alpha/beta-Hydrolases"/>
    <property type="match status" value="1"/>
</dbReference>
<dbReference type="Proteomes" id="UP000031408">
    <property type="component" value="Unassembled WGS sequence"/>
</dbReference>
<comment type="caution">
    <text evidence="3">The sequence shown here is derived from an EMBL/GenBank/DDBJ whole genome shotgun (WGS) entry which is preliminary data.</text>
</comment>
<dbReference type="PRINTS" id="PR00412">
    <property type="entry name" value="EPOXHYDRLASE"/>
</dbReference>